<dbReference type="PANTHER" id="PTHR45723">
    <property type="entry name" value="SERINE/THREONINE-PROTEIN KINASE RIO1"/>
    <property type="match status" value="1"/>
</dbReference>
<feature type="compositionally biased region" description="Basic and acidic residues" evidence="12">
    <location>
        <begin position="273"/>
        <end position="290"/>
    </location>
</feature>
<evidence type="ECO:0000256" key="6">
    <source>
        <dbReference type="ARBA" id="ARBA00022741"/>
    </source>
</evidence>
<dbReference type="GO" id="GO:0004674">
    <property type="term" value="F:protein serine/threonine kinase activity"/>
    <property type="evidence" value="ECO:0007669"/>
    <property type="project" value="UniProtKB-KW"/>
</dbReference>
<dbReference type="SUPFAM" id="SSF56112">
    <property type="entry name" value="Protein kinase-like (PK-like)"/>
    <property type="match status" value="1"/>
</dbReference>
<dbReference type="InterPro" id="IPR048148">
    <property type="entry name" value="Prot_kin_PA4780"/>
</dbReference>
<keyword evidence="9" id="KW-0460">Magnesium</keyword>
<dbReference type="InterPro" id="IPR018934">
    <property type="entry name" value="RIO_dom"/>
</dbReference>
<name>A0A411ME38_9PSED</name>
<evidence type="ECO:0000313" key="14">
    <source>
        <dbReference type="EMBL" id="QBF25020.1"/>
    </source>
</evidence>
<comment type="catalytic activity">
    <reaction evidence="11">
        <text>L-seryl-[protein] + ATP = O-phospho-L-seryl-[protein] + ADP + H(+)</text>
        <dbReference type="Rhea" id="RHEA:17989"/>
        <dbReference type="Rhea" id="RHEA-COMP:9863"/>
        <dbReference type="Rhea" id="RHEA-COMP:11604"/>
        <dbReference type="ChEBI" id="CHEBI:15378"/>
        <dbReference type="ChEBI" id="CHEBI:29999"/>
        <dbReference type="ChEBI" id="CHEBI:30616"/>
        <dbReference type="ChEBI" id="CHEBI:83421"/>
        <dbReference type="ChEBI" id="CHEBI:456216"/>
        <dbReference type="EC" id="2.7.11.1"/>
    </reaction>
</comment>
<evidence type="ECO:0000256" key="11">
    <source>
        <dbReference type="ARBA" id="ARBA00048679"/>
    </source>
</evidence>
<dbReference type="InterPro" id="IPR051272">
    <property type="entry name" value="RIO-type_Ser/Thr_kinase"/>
</dbReference>
<feature type="region of interest" description="Disordered" evidence="12">
    <location>
        <begin position="273"/>
        <end position="297"/>
    </location>
</feature>
<keyword evidence="15" id="KW-1185">Reference proteome</keyword>
<evidence type="ECO:0000256" key="4">
    <source>
        <dbReference type="ARBA" id="ARBA00022679"/>
    </source>
</evidence>
<dbReference type="AlphaFoldDB" id="A0A411ME38"/>
<comment type="catalytic activity">
    <reaction evidence="10">
        <text>L-threonyl-[protein] + ATP = O-phospho-L-threonyl-[protein] + ADP + H(+)</text>
        <dbReference type="Rhea" id="RHEA:46608"/>
        <dbReference type="Rhea" id="RHEA-COMP:11060"/>
        <dbReference type="Rhea" id="RHEA-COMP:11605"/>
        <dbReference type="ChEBI" id="CHEBI:15378"/>
        <dbReference type="ChEBI" id="CHEBI:30013"/>
        <dbReference type="ChEBI" id="CHEBI:30616"/>
        <dbReference type="ChEBI" id="CHEBI:61977"/>
        <dbReference type="ChEBI" id="CHEBI:456216"/>
        <dbReference type="EC" id="2.7.11.1"/>
    </reaction>
</comment>
<dbReference type="Pfam" id="PF01163">
    <property type="entry name" value="RIO1"/>
    <property type="match status" value="1"/>
</dbReference>
<dbReference type="CDD" id="cd05145">
    <property type="entry name" value="RIO1_like"/>
    <property type="match status" value="1"/>
</dbReference>
<feature type="domain" description="RIO kinase" evidence="13">
    <location>
        <begin position="2"/>
        <end position="234"/>
    </location>
</feature>
<dbReference type="OrthoDB" id="9795258at2"/>
<proteinExistence type="inferred from homology"/>
<evidence type="ECO:0000256" key="3">
    <source>
        <dbReference type="ARBA" id="ARBA00022527"/>
    </source>
</evidence>
<evidence type="ECO:0000313" key="15">
    <source>
        <dbReference type="Proteomes" id="UP000291130"/>
    </source>
</evidence>
<dbReference type="Proteomes" id="UP000291130">
    <property type="component" value="Chromosome"/>
</dbReference>
<dbReference type="InterPro" id="IPR011009">
    <property type="entry name" value="Kinase-like_dom_sf"/>
</dbReference>
<dbReference type="NCBIfam" id="NF041645">
    <property type="entry name" value="prot_kin_PA4780"/>
    <property type="match status" value="1"/>
</dbReference>
<evidence type="ECO:0000256" key="12">
    <source>
        <dbReference type="SAM" id="MobiDB-lite"/>
    </source>
</evidence>
<evidence type="ECO:0000256" key="8">
    <source>
        <dbReference type="ARBA" id="ARBA00022840"/>
    </source>
</evidence>
<comment type="similarity">
    <text evidence="1">Belongs to the protein kinase superfamily. RIO-type Ser/Thr kinase family.</text>
</comment>
<protein>
    <recommendedName>
        <fullName evidence="2">non-specific serine/threonine protein kinase</fullName>
        <ecNumber evidence="2">2.7.11.1</ecNumber>
    </recommendedName>
</protein>
<dbReference type="PROSITE" id="PS01245">
    <property type="entry name" value="RIO1"/>
    <property type="match status" value="1"/>
</dbReference>
<dbReference type="RefSeq" id="WP_130262971.1">
    <property type="nucleotide sequence ID" value="NZ_CP035952.1"/>
</dbReference>
<keyword evidence="5" id="KW-0479">Metal-binding</keyword>
<dbReference type="GO" id="GO:0005524">
    <property type="term" value="F:ATP binding"/>
    <property type="evidence" value="ECO:0007669"/>
    <property type="project" value="UniProtKB-KW"/>
</dbReference>
<keyword evidence="7 14" id="KW-0418">Kinase</keyword>
<evidence type="ECO:0000256" key="10">
    <source>
        <dbReference type="ARBA" id="ARBA00047899"/>
    </source>
</evidence>
<keyword evidence="6" id="KW-0547">Nucleotide-binding</keyword>
<evidence type="ECO:0000256" key="7">
    <source>
        <dbReference type="ARBA" id="ARBA00022777"/>
    </source>
</evidence>
<dbReference type="EMBL" id="CP035952">
    <property type="protein sequence ID" value="QBF25020.1"/>
    <property type="molecule type" value="Genomic_DNA"/>
</dbReference>
<dbReference type="Gene3D" id="1.10.510.10">
    <property type="entry name" value="Transferase(Phosphotransferase) domain 1"/>
    <property type="match status" value="1"/>
</dbReference>
<keyword evidence="3" id="KW-0723">Serine/threonine-protein kinase</keyword>
<dbReference type="Gene3D" id="3.30.200.20">
    <property type="entry name" value="Phosphorylase Kinase, domain 1"/>
    <property type="match status" value="1"/>
</dbReference>
<evidence type="ECO:0000259" key="13">
    <source>
        <dbReference type="SMART" id="SM00090"/>
    </source>
</evidence>
<organism evidence="14 15">
    <name type="scientific">Pseudomonas tructae</name>
    <dbReference type="NCBI Taxonomy" id="2518644"/>
    <lineage>
        <taxon>Bacteria</taxon>
        <taxon>Pseudomonadati</taxon>
        <taxon>Pseudomonadota</taxon>
        <taxon>Gammaproteobacteria</taxon>
        <taxon>Pseudomonadales</taxon>
        <taxon>Pseudomonadaceae</taxon>
        <taxon>Pseudomonas</taxon>
    </lineage>
</organism>
<dbReference type="InterPro" id="IPR018935">
    <property type="entry name" value="RIO_kinase_CS"/>
</dbReference>
<dbReference type="EC" id="2.7.11.1" evidence="2"/>
<accession>A0A411ME38</accession>
<keyword evidence="8" id="KW-0067">ATP-binding</keyword>
<dbReference type="SMART" id="SM00090">
    <property type="entry name" value="RIO"/>
    <property type="match status" value="1"/>
</dbReference>
<evidence type="ECO:0000256" key="1">
    <source>
        <dbReference type="ARBA" id="ARBA00009196"/>
    </source>
</evidence>
<dbReference type="KEGG" id="ptk:EXN22_04670"/>
<dbReference type="InterPro" id="IPR000687">
    <property type="entry name" value="RIO_kinase"/>
</dbReference>
<evidence type="ECO:0000256" key="2">
    <source>
        <dbReference type="ARBA" id="ARBA00012513"/>
    </source>
</evidence>
<keyword evidence="4" id="KW-0808">Transferase</keyword>
<evidence type="ECO:0000256" key="5">
    <source>
        <dbReference type="ARBA" id="ARBA00022723"/>
    </source>
</evidence>
<dbReference type="GO" id="GO:0046872">
    <property type="term" value="F:metal ion binding"/>
    <property type="evidence" value="ECO:0007669"/>
    <property type="project" value="UniProtKB-KW"/>
</dbReference>
<reference evidence="14 15" key="1">
    <citation type="submission" date="2019-02" db="EMBL/GenBank/DDBJ databases">
        <title>Complete genome sequence of Pseudomonas sp. SNU WT1 isolated from rainbow trout.</title>
        <authorList>
            <person name="Oh W.T."/>
            <person name="Park S.C."/>
        </authorList>
    </citation>
    <scope>NUCLEOTIDE SEQUENCE [LARGE SCALE GENOMIC DNA]</scope>
    <source>
        <strain evidence="14 15">SNU WT1</strain>
    </source>
</reference>
<sequence length="297" mass="33155">MKTPKRIEPLVEDGLVDEVLRPLMSGKEAAVYVVRCGRELRCAKVYKEANKRSFRQAAEYQEGRKVRNSRQARAMAKGSKFGRKEAEDAWQNAEVAALFRLANAGVRVPKPYDFLDGVLLMELVADEHGDAAPRLNDVHLEPEQAREYHAFVIRQIVLMLCTGLVHGDLSEFNVLLGPDGPVIIDLPQAVDAAGNNHAFSMLERDVGNMAAYFGRFAPELKQTRYAREMWALYQAGKLLPESPLSGVFADDEHSADVDGVMREIDAARIDDARRRAAKADAERGTVRDEEPAPPWLQ</sequence>
<evidence type="ECO:0000256" key="9">
    <source>
        <dbReference type="ARBA" id="ARBA00022842"/>
    </source>
</evidence>
<gene>
    <name evidence="14" type="ORF">EXN22_04670</name>
</gene>